<evidence type="ECO:0000256" key="6">
    <source>
        <dbReference type="ARBA" id="ARBA00022603"/>
    </source>
</evidence>
<dbReference type="Gene3D" id="3.40.50.150">
    <property type="entry name" value="Vaccinia Virus protein VP39"/>
    <property type="match status" value="1"/>
</dbReference>
<dbReference type="HOGENOM" id="CLU_057006_2_0_1"/>
<evidence type="ECO:0000313" key="10">
    <source>
        <dbReference type="Proteomes" id="UP000030746"/>
    </source>
</evidence>
<sequence>MNSEEYSSNNRSIRKTSGIAKERWKLLAQILQNGEKSYENNIKSSVSIRRFQSFGLFDVKTVSADKDVLWQDYSLSQHSTQFQLSVSELKCKIDADKLQGFNNTGNICIWPAEEIMAYYCLVNKHLFHKKNVIELGGGMTCLAGFTIAATSEASLVQVTDGNEDSVKNLSAMVDRNQQRFHTTEVISSLFRWGPGPLEDCLQEKFDIVLCSDCLFFEEGRKDLVNSMFNLLKPQGVILVFAPSRGGTFDMFKCLAEESFDTEVIENYNPTVWSLHQKIIRPNVE</sequence>
<evidence type="ECO:0000256" key="8">
    <source>
        <dbReference type="ARBA" id="ARBA00023242"/>
    </source>
</evidence>
<dbReference type="Pfam" id="PF10294">
    <property type="entry name" value="Methyltransf_16"/>
    <property type="match status" value="1"/>
</dbReference>
<dbReference type="InterPro" id="IPR029063">
    <property type="entry name" value="SAM-dependent_MTases_sf"/>
</dbReference>
<keyword evidence="5" id="KW-0963">Cytoplasm</keyword>
<keyword evidence="8" id="KW-0539">Nucleus</keyword>
<proteinExistence type="predicted"/>
<protein>
    <recommendedName>
        <fullName evidence="4">Calmodulin-lysine N-methyltransferase</fullName>
        <ecNumber evidence="3">2.1.1.60</ecNumber>
    </recommendedName>
</protein>
<evidence type="ECO:0000256" key="4">
    <source>
        <dbReference type="ARBA" id="ARBA00020594"/>
    </source>
</evidence>
<name>V3ZW34_LOTGI</name>
<dbReference type="STRING" id="225164.V3ZW34"/>
<keyword evidence="10" id="KW-1185">Reference proteome</keyword>
<evidence type="ECO:0000256" key="5">
    <source>
        <dbReference type="ARBA" id="ARBA00022490"/>
    </source>
</evidence>
<comment type="subcellular location">
    <subcellularLocation>
        <location evidence="2">Cytoplasm</location>
    </subcellularLocation>
    <subcellularLocation>
        <location evidence="1">Nucleus</location>
    </subcellularLocation>
</comment>
<keyword evidence="6" id="KW-0489">Methyltransferase</keyword>
<dbReference type="GO" id="GO:0005634">
    <property type="term" value="C:nucleus"/>
    <property type="evidence" value="ECO:0007669"/>
    <property type="project" value="UniProtKB-SubCell"/>
</dbReference>
<evidence type="ECO:0000256" key="7">
    <source>
        <dbReference type="ARBA" id="ARBA00022679"/>
    </source>
</evidence>
<dbReference type="GeneID" id="20240452"/>
<dbReference type="EC" id="2.1.1.60" evidence="3"/>
<dbReference type="GO" id="GO:0005737">
    <property type="term" value="C:cytoplasm"/>
    <property type="evidence" value="ECO:0007669"/>
    <property type="project" value="UniProtKB-SubCell"/>
</dbReference>
<dbReference type="Proteomes" id="UP000030746">
    <property type="component" value="Unassembled WGS sequence"/>
</dbReference>
<dbReference type="CTD" id="20240452"/>
<dbReference type="PANTHER" id="PTHR13539">
    <property type="entry name" value="CALMODULIN-LYSINE N-METHYLTRANSFERASE"/>
    <property type="match status" value="1"/>
</dbReference>
<dbReference type="GO" id="GO:0032259">
    <property type="term" value="P:methylation"/>
    <property type="evidence" value="ECO:0007669"/>
    <property type="project" value="UniProtKB-KW"/>
</dbReference>
<accession>V3ZW34</accession>
<organism evidence="9 10">
    <name type="scientific">Lottia gigantea</name>
    <name type="common">Giant owl limpet</name>
    <dbReference type="NCBI Taxonomy" id="225164"/>
    <lineage>
        <taxon>Eukaryota</taxon>
        <taxon>Metazoa</taxon>
        <taxon>Spiralia</taxon>
        <taxon>Lophotrochozoa</taxon>
        <taxon>Mollusca</taxon>
        <taxon>Gastropoda</taxon>
        <taxon>Patellogastropoda</taxon>
        <taxon>Lottioidea</taxon>
        <taxon>Lottiidae</taxon>
        <taxon>Lottia</taxon>
    </lineage>
</organism>
<keyword evidence="7" id="KW-0808">Transferase</keyword>
<evidence type="ECO:0000256" key="3">
    <source>
        <dbReference type="ARBA" id="ARBA00011914"/>
    </source>
</evidence>
<dbReference type="AlphaFoldDB" id="V3ZW34"/>
<dbReference type="GO" id="GO:0018025">
    <property type="term" value="F:calmodulin-lysine N-methyltransferase activity"/>
    <property type="evidence" value="ECO:0007669"/>
    <property type="project" value="UniProtKB-EC"/>
</dbReference>
<dbReference type="PANTHER" id="PTHR13539:SF3">
    <property type="entry name" value="CALMODULIN-LYSINE N-METHYLTRANSFERASE"/>
    <property type="match status" value="1"/>
</dbReference>
<evidence type="ECO:0000256" key="1">
    <source>
        <dbReference type="ARBA" id="ARBA00004123"/>
    </source>
</evidence>
<evidence type="ECO:0000313" key="9">
    <source>
        <dbReference type="EMBL" id="ESO86820.1"/>
    </source>
</evidence>
<dbReference type="InterPro" id="IPR025800">
    <property type="entry name" value="CaM-Lys-N-MeTrfase"/>
</dbReference>
<dbReference type="SUPFAM" id="SSF53335">
    <property type="entry name" value="S-adenosyl-L-methionine-dependent methyltransferases"/>
    <property type="match status" value="1"/>
</dbReference>
<dbReference type="EMBL" id="KB202990">
    <property type="protein sequence ID" value="ESO86820.1"/>
    <property type="molecule type" value="Genomic_DNA"/>
</dbReference>
<dbReference type="RefSeq" id="XP_009062515.1">
    <property type="nucleotide sequence ID" value="XM_009064267.1"/>
</dbReference>
<dbReference type="OMA" id="CFLGIWP"/>
<evidence type="ECO:0000256" key="2">
    <source>
        <dbReference type="ARBA" id="ARBA00004496"/>
    </source>
</evidence>
<reference evidence="9 10" key="1">
    <citation type="journal article" date="2013" name="Nature">
        <title>Insights into bilaterian evolution from three spiralian genomes.</title>
        <authorList>
            <person name="Simakov O."/>
            <person name="Marletaz F."/>
            <person name="Cho S.J."/>
            <person name="Edsinger-Gonzales E."/>
            <person name="Havlak P."/>
            <person name="Hellsten U."/>
            <person name="Kuo D.H."/>
            <person name="Larsson T."/>
            <person name="Lv J."/>
            <person name="Arendt D."/>
            <person name="Savage R."/>
            <person name="Osoegawa K."/>
            <person name="de Jong P."/>
            <person name="Grimwood J."/>
            <person name="Chapman J.A."/>
            <person name="Shapiro H."/>
            <person name="Aerts A."/>
            <person name="Otillar R.P."/>
            <person name="Terry A.Y."/>
            <person name="Boore J.L."/>
            <person name="Grigoriev I.V."/>
            <person name="Lindberg D.R."/>
            <person name="Seaver E.C."/>
            <person name="Weisblat D.A."/>
            <person name="Putnam N.H."/>
            <person name="Rokhsar D.S."/>
        </authorList>
    </citation>
    <scope>NUCLEOTIDE SEQUENCE [LARGE SCALE GENOMIC DNA]</scope>
</reference>
<dbReference type="OrthoDB" id="413520at2759"/>
<dbReference type="KEGG" id="lgi:LOTGIDRAFT_166823"/>
<dbReference type="InterPro" id="IPR019410">
    <property type="entry name" value="Methyltransf_16"/>
</dbReference>
<gene>
    <name evidence="9" type="ORF">LOTGIDRAFT_166823</name>
</gene>